<dbReference type="EMBL" id="CP025257">
    <property type="protein sequence ID" value="AUF83849.1"/>
    <property type="molecule type" value="Genomic_DNA"/>
</dbReference>
<reference evidence="8 9" key="1">
    <citation type="submission" date="2017-12" db="EMBL/GenBank/DDBJ databases">
        <title>Mesoplasma syrphidae YJS, Complete Genome.</title>
        <authorList>
            <person name="Knight T.F."/>
            <person name="Citino T."/>
            <person name="Rubinstein R."/>
            <person name="Neuschaefer Z."/>
        </authorList>
    </citation>
    <scope>NUCLEOTIDE SEQUENCE [LARGE SCALE GENOMIC DNA]</scope>
    <source>
        <strain evidence="8 9">YJS</strain>
    </source>
</reference>
<dbReference type="RefSeq" id="WP_027048234.1">
    <property type="nucleotide sequence ID" value="NZ_CP025257.1"/>
</dbReference>
<evidence type="ECO:0000256" key="5">
    <source>
        <dbReference type="ARBA" id="ARBA00022679"/>
    </source>
</evidence>
<feature type="domain" description="Nucleoside phosphorylase" evidence="7">
    <location>
        <begin position="12"/>
        <end position="108"/>
    </location>
</feature>
<dbReference type="Proteomes" id="UP000233419">
    <property type="component" value="Chromosome"/>
</dbReference>
<dbReference type="InterPro" id="IPR018016">
    <property type="entry name" value="Nucleoside_phosphorylase_CS"/>
</dbReference>
<dbReference type="Pfam" id="PF01048">
    <property type="entry name" value="PNP_UDP_1"/>
    <property type="match status" value="1"/>
</dbReference>
<proteinExistence type="inferred from homology"/>
<evidence type="ECO:0000256" key="4">
    <source>
        <dbReference type="ARBA" id="ARBA00022676"/>
    </source>
</evidence>
<evidence type="ECO:0000313" key="8">
    <source>
        <dbReference type="EMBL" id="AUF83849.1"/>
    </source>
</evidence>
<evidence type="ECO:0000256" key="2">
    <source>
        <dbReference type="ARBA" id="ARBA00011888"/>
    </source>
</evidence>
<dbReference type="SUPFAM" id="SSF53167">
    <property type="entry name" value="Purine and uridine phosphorylases"/>
    <property type="match status" value="1"/>
</dbReference>
<accession>A0A2K9C2Z9</accession>
<keyword evidence="5" id="KW-0808">Transferase</keyword>
<name>A0A2K9C2Z9_9MOLU</name>
<evidence type="ECO:0000313" key="9">
    <source>
        <dbReference type="Proteomes" id="UP000233419"/>
    </source>
</evidence>
<organism evidence="8 9">
    <name type="scientific">Mesoplasma syrphidae</name>
    <dbReference type="NCBI Taxonomy" id="225999"/>
    <lineage>
        <taxon>Bacteria</taxon>
        <taxon>Bacillati</taxon>
        <taxon>Mycoplasmatota</taxon>
        <taxon>Mollicutes</taxon>
        <taxon>Entomoplasmatales</taxon>
        <taxon>Entomoplasmataceae</taxon>
        <taxon>Mesoplasma</taxon>
    </lineage>
</organism>
<dbReference type="PANTHER" id="PTHR43691">
    <property type="entry name" value="URIDINE PHOSPHORYLASE"/>
    <property type="match status" value="1"/>
</dbReference>
<dbReference type="InterPro" id="IPR035994">
    <property type="entry name" value="Nucleoside_phosphorylase_sf"/>
</dbReference>
<sequence>MHIDKQAKIAKTVLIAGDPKRTKWAAEKLLTNPILVSDVRAASVYTGTYKGHEVSFATSGMGQPSIAIYATELFVDHDVQKIVRVGTTGTYKDDIDIGTVVEAYKVVSQNSIFEPNKNGWQAIEPKFTLGIGRPVLSHCSDLFYNDNELGRNDLDVVDMESYALLYLGNKFNRHAHVILTVSDNLNDSSKIMTALQREQATLEMYQMVLNKLFE</sequence>
<evidence type="ECO:0000256" key="6">
    <source>
        <dbReference type="ARBA" id="ARBA00048447"/>
    </source>
</evidence>
<dbReference type="KEGG" id="msyr:CXP39_03600"/>
<dbReference type="GO" id="GO:0009164">
    <property type="term" value="P:nucleoside catabolic process"/>
    <property type="evidence" value="ECO:0007669"/>
    <property type="project" value="UniProtKB-ARBA"/>
</dbReference>
<protein>
    <recommendedName>
        <fullName evidence="3">Uridine phosphorylase</fullName>
        <ecNumber evidence="2">2.4.2.3</ecNumber>
    </recommendedName>
</protein>
<dbReference type="GO" id="GO:0004850">
    <property type="term" value="F:uridine phosphorylase activity"/>
    <property type="evidence" value="ECO:0007669"/>
    <property type="project" value="UniProtKB-EC"/>
</dbReference>
<dbReference type="EC" id="2.4.2.3" evidence="2"/>
<dbReference type="PROSITE" id="PS01232">
    <property type="entry name" value="PNP_UDP_1"/>
    <property type="match status" value="1"/>
</dbReference>
<dbReference type="OrthoDB" id="9782889at2"/>
<gene>
    <name evidence="8" type="ORF">CXP39_03600</name>
</gene>
<comment type="catalytic activity">
    <reaction evidence="6">
        <text>uridine + phosphate = alpha-D-ribose 1-phosphate + uracil</text>
        <dbReference type="Rhea" id="RHEA:24388"/>
        <dbReference type="ChEBI" id="CHEBI:16704"/>
        <dbReference type="ChEBI" id="CHEBI:17568"/>
        <dbReference type="ChEBI" id="CHEBI:43474"/>
        <dbReference type="ChEBI" id="CHEBI:57720"/>
        <dbReference type="EC" id="2.4.2.3"/>
    </reaction>
</comment>
<keyword evidence="9" id="KW-1185">Reference proteome</keyword>
<dbReference type="Gene3D" id="3.40.50.1580">
    <property type="entry name" value="Nucleoside phosphorylase domain"/>
    <property type="match status" value="2"/>
</dbReference>
<evidence type="ECO:0000259" key="7">
    <source>
        <dbReference type="Pfam" id="PF01048"/>
    </source>
</evidence>
<dbReference type="PANTHER" id="PTHR43691:SF11">
    <property type="entry name" value="FI09636P-RELATED"/>
    <property type="match status" value="1"/>
</dbReference>
<comment type="similarity">
    <text evidence="1">Belongs to the PNP/UDP phosphorylase family.</text>
</comment>
<evidence type="ECO:0000256" key="1">
    <source>
        <dbReference type="ARBA" id="ARBA00010456"/>
    </source>
</evidence>
<dbReference type="GO" id="GO:0005829">
    <property type="term" value="C:cytosol"/>
    <property type="evidence" value="ECO:0007669"/>
    <property type="project" value="TreeGrafter"/>
</dbReference>
<dbReference type="AlphaFoldDB" id="A0A2K9C2Z9"/>
<evidence type="ECO:0000256" key="3">
    <source>
        <dbReference type="ARBA" id="ARBA00021980"/>
    </source>
</evidence>
<keyword evidence="4" id="KW-0328">Glycosyltransferase</keyword>
<dbReference type="InterPro" id="IPR000845">
    <property type="entry name" value="Nucleoside_phosphorylase_d"/>
</dbReference>